<dbReference type="EMBL" id="FQUL01000024">
    <property type="protein sequence ID" value="SHE78736.1"/>
    <property type="molecule type" value="Genomic_DNA"/>
</dbReference>
<dbReference type="AlphaFoldDB" id="A0A1M4WBY0"/>
<dbReference type="Proteomes" id="UP000184295">
    <property type="component" value="Unassembled WGS sequence"/>
</dbReference>
<sequence length="111" mass="11252">MVTLGGTSSGEAGQAPVARRLSAATLASGETGLREPDLDGLLGDSEVSSQVCRPLDSFAPSLLQPGSGHEEAAGEVVADALDEVFPVIFGNAGVEDVDEAVVDDVLELVCQ</sequence>
<keyword evidence="2" id="KW-1185">Reference proteome</keyword>
<name>A0A1M4WBY0_9ACTN</name>
<evidence type="ECO:0000313" key="1">
    <source>
        <dbReference type="EMBL" id="SHE78736.1"/>
    </source>
</evidence>
<protein>
    <submittedName>
        <fullName evidence="1">Uncharacterized protein</fullName>
    </submittedName>
</protein>
<accession>A0A1M4WBY0</accession>
<evidence type="ECO:0000313" key="2">
    <source>
        <dbReference type="Proteomes" id="UP000184295"/>
    </source>
</evidence>
<gene>
    <name evidence="1" type="ORF">SAMN02745225_01618</name>
</gene>
<reference evidence="2" key="1">
    <citation type="submission" date="2016-11" db="EMBL/GenBank/DDBJ databases">
        <authorList>
            <person name="Varghese N."/>
            <person name="Submissions S."/>
        </authorList>
    </citation>
    <scope>NUCLEOTIDE SEQUENCE [LARGE SCALE GENOMIC DNA]</scope>
    <source>
        <strain evidence="2">DSM 19514</strain>
    </source>
</reference>
<proteinExistence type="predicted"/>
<organism evidence="1 2">
    <name type="scientific">Ferrithrix thermotolerans DSM 19514</name>
    <dbReference type="NCBI Taxonomy" id="1121881"/>
    <lineage>
        <taxon>Bacteria</taxon>
        <taxon>Bacillati</taxon>
        <taxon>Actinomycetota</taxon>
        <taxon>Acidimicrobiia</taxon>
        <taxon>Acidimicrobiales</taxon>
        <taxon>Acidimicrobiaceae</taxon>
        <taxon>Ferrithrix</taxon>
    </lineage>
</organism>